<dbReference type="KEGG" id="mag:amb3185"/>
<dbReference type="EMBL" id="AP007255">
    <property type="protein sequence ID" value="BAE51989.1"/>
    <property type="molecule type" value="Genomic_DNA"/>
</dbReference>
<dbReference type="Proteomes" id="UP000007058">
    <property type="component" value="Chromosome"/>
</dbReference>
<dbReference type="RefSeq" id="WP_011385550.1">
    <property type="nucleotide sequence ID" value="NC_007626.1"/>
</dbReference>
<accession>Q2W2D6</accession>
<dbReference type="Pfam" id="PF20126">
    <property type="entry name" value="TumE"/>
    <property type="match status" value="1"/>
</dbReference>
<dbReference type="OrthoDB" id="7451512at2"/>
<gene>
    <name evidence="1" type="ordered locus">amb3185</name>
</gene>
<evidence type="ECO:0000313" key="1">
    <source>
        <dbReference type="EMBL" id="BAE51989.1"/>
    </source>
</evidence>
<dbReference type="AlphaFoldDB" id="Q2W2D6"/>
<dbReference type="InterPro" id="IPR045397">
    <property type="entry name" value="TumE-like"/>
</dbReference>
<organism evidence="1 2">
    <name type="scientific">Paramagnetospirillum magneticum (strain ATCC 700264 / AMB-1)</name>
    <name type="common">Magnetospirillum magneticum</name>
    <dbReference type="NCBI Taxonomy" id="342108"/>
    <lineage>
        <taxon>Bacteria</taxon>
        <taxon>Pseudomonadati</taxon>
        <taxon>Pseudomonadota</taxon>
        <taxon>Alphaproteobacteria</taxon>
        <taxon>Rhodospirillales</taxon>
        <taxon>Magnetospirillaceae</taxon>
        <taxon>Paramagnetospirillum</taxon>
    </lineage>
</organism>
<proteinExistence type="predicted"/>
<keyword evidence="2" id="KW-1185">Reference proteome</keyword>
<dbReference type="HOGENOM" id="CLU_165437_0_0_5"/>
<evidence type="ECO:0000313" key="2">
    <source>
        <dbReference type="Proteomes" id="UP000007058"/>
    </source>
</evidence>
<protein>
    <submittedName>
        <fullName evidence="1">Uncharacterized protein</fullName>
    </submittedName>
</protein>
<sequence>MPHADQTLTYLLDLDGEEIIYDDGYVARFKVKGIEATAEKPHGVSYSLTFHSRDGRRLMGYDNAHGVAHRGGKFVERQTAFDHWHRDESDEGRPYQFVTAEKLIADFFDEIERILKEQHDG</sequence>
<name>Q2W2D6_PARM1</name>
<dbReference type="STRING" id="342108.amb3185"/>
<reference evidence="1 2" key="1">
    <citation type="journal article" date="2005" name="DNA Res.">
        <title>Complete genome sequence of the facultative anaerobic magnetotactic bacterium Magnetospirillum sp. strain AMB-1.</title>
        <authorList>
            <person name="Matsunaga T."/>
            <person name="Okamura Y."/>
            <person name="Fukuda Y."/>
            <person name="Wahyudi A.T."/>
            <person name="Murase Y."/>
            <person name="Takeyama H."/>
        </authorList>
    </citation>
    <scope>NUCLEOTIDE SEQUENCE [LARGE SCALE GENOMIC DNA]</scope>
    <source>
        <strain evidence="2">ATCC 700264 / AMB-1</strain>
    </source>
</reference>